<comment type="caution">
    <text evidence="1">The sequence shown here is derived from an EMBL/GenBank/DDBJ whole genome shotgun (WGS) entry which is preliminary data.</text>
</comment>
<sequence length="239" mass="27522">MEMFVKACDDCVYPGSYGEDEKPIDMIEIIIHELSHGLGFDSKFASGGMCGSSGLSIRSSHTGEYILSYVPESLFDTHLYTGDKPLHKMFQKLNSTRSYNQPFNKETVCNNETALELKRLLATPDSIYFNTTKGNRVYIETSRDLDGRKVSHIDWGKYNTTLDFLMVRYTPLYGLTLKKFTRPEDWSTAPFGELTLEVFETLGYTLNLNPDPNRSQLALYLQMKENKHLFNHSRQKYIY</sequence>
<organism evidence="1 2">
    <name type="scientific">Entomophthora muscae</name>
    <dbReference type="NCBI Taxonomy" id="34485"/>
    <lineage>
        <taxon>Eukaryota</taxon>
        <taxon>Fungi</taxon>
        <taxon>Fungi incertae sedis</taxon>
        <taxon>Zoopagomycota</taxon>
        <taxon>Entomophthoromycotina</taxon>
        <taxon>Entomophthoromycetes</taxon>
        <taxon>Entomophthorales</taxon>
        <taxon>Entomophthoraceae</taxon>
        <taxon>Entomophthora</taxon>
    </lineage>
</organism>
<name>A0ACC2TF12_9FUNG</name>
<protein>
    <submittedName>
        <fullName evidence="1">Uncharacterized protein</fullName>
    </submittedName>
</protein>
<reference evidence="1" key="1">
    <citation type="submission" date="2022-04" db="EMBL/GenBank/DDBJ databases">
        <title>Genome of the entomopathogenic fungus Entomophthora muscae.</title>
        <authorList>
            <person name="Elya C."/>
            <person name="Lovett B.R."/>
            <person name="Lee E."/>
            <person name="Macias A.M."/>
            <person name="Hajek A.E."/>
            <person name="De Bivort B.L."/>
            <person name="Kasson M.T."/>
            <person name="De Fine Licht H.H."/>
            <person name="Stajich J.E."/>
        </authorList>
    </citation>
    <scope>NUCLEOTIDE SEQUENCE</scope>
    <source>
        <strain evidence="1">Berkeley</strain>
    </source>
</reference>
<accession>A0ACC2TF12</accession>
<evidence type="ECO:0000313" key="1">
    <source>
        <dbReference type="EMBL" id="KAJ9073177.1"/>
    </source>
</evidence>
<dbReference type="Proteomes" id="UP001165960">
    <property type="component" value="Unassembled WGS sequence"/>
</dbReference>
<gene>
    <name evidence="1" type="ORF">DSO57_1019226</name>
</gene>
<evidence type="ECO:0000313" key="2">
    <source>
        <dbReference type="Proteomes" id="UP001165960"/>
    </source>
</evidence>
<dbReference type="EMBL" id="QTSX02002926">
    <property type="protein sequence ID" value="KAJ9073177.1"/>
    <property type="molecule type" value="Genomic_DNA"/>
</dbReference>
<proteinExistence type="predicted"/>
<keyword evidence="2" id="KW-1185">Reference proteome</keyword>